<dbReference type="RefSeq" id="WP_014456024.1">
    <property type="nucleotide sequence ID" value="NC_017098.1"/>
</dbReference>
<dbReference type="Pfam" id="PF02163">
    <property type="entry name" value="Peptidase_M50"/>
    <property type="match status" value="1"/>
</dbReference>
<dbReference type="GO" id="GO:0006508">
    <property type="term" value="P:proteolysis"/>
    <property type="evidence" value="ECO:0007669"/>
    <property type="project" value="UniProtKB-KW"/>
</dbReference>
<comment type="cofactor">
    <cofactor evidence="1 11">
        <name>Zn(2+)</name>
        <dbReference type="ChEBI" id="CHEBI:29105"/>
    </cofactor>
</comment>
<evidence type="ECO:0000256" key="2">
    <source>
        <dbReference type="ARBA" id="ARBA00004141"/>
    </source>
</evidence>
<accession>H9UKJ8</accession>
<evidence type="ECO:0000256" key="4">
    <source>
        <dbReference type="ARBA" id="ARBA00022670"/>
    </source>
</evidence>
<reference evidence="15" key="1">
    <citation type="journal article" date="2013" name="Stand. Genomic Sci.">
        <title>Complete genome sequence of the halophilic bacterium Spirochaeta africana type strain (Z-7692(T)) from the alkaline Lake Magadi in the East African Rift.</title>
        <authorList>
            <person name="Liolos K."/>
            <person name="Abt B."/>
            <person name="Scheuner C."/>
            <person name="Teshima H."/>
            <person name="Held B."/>
            <person name="Lapidus A."/>
            <person name="Nolan M."/>
            <person name="Lucas S."/>
            <person name="Deshpande S."/>
            <person name="Cheng J.F."/>
            <person name="Tapia R."/>
            <person name="Goodwin L.A."/>
            <person name="Pitluck S."/>
            <person name="Pagani I."/>
            <person name="Ivanova N."/>
            <person name="Mavromatis K."/>
            <person name="Mikhailova N."/>
            <person name="Huntemann M."/>
            <person name="Pati A."/>
            <person name="Chen A."/>
            <person name="Palaniappan K."/>
            <person name="Land M."/>
            <person name="Rohde M."/>
            <person name="Tindall B.J."/>
            <person name="Detter J.C."/>
            <person name="Goker M."/>
            <person name="Bristow J."/>
            <person name="Eisen J.A."/>
            <person name="Markowitz V."/>
            <person name="Hugenholtz P."/>
            <person name="Woyke T."/>
            <person name="Klenk H.P."/>
            <person name="Kyrpides N.C."/>
        </authorList>
    </citation>
    <scope>NUCLEOTIDE SEQUENCE</scope>
    <source>
        <strain evidence="15">ATCC 700263 / DSM 8902 / Z-7692</strain>
    </source>
</reference>
<keyword evidence="11" id="KW-0479">Metal-binding</keyword>
<protein>
    <recommendedName>
        <fullName evidence="11">Zinc metalloprotease</fullName>
        <ecNumber evidence="11">3.4.24.-</ecNumber>
    </recommendedName>
</protein>
<feature type="transmembrane region" description="Helical" evidence="11">
    <location>
        <begin position="370"/>
        <end position="390"/>
    </location>
</feature>
<keyword evidence="5 11" id="KW-0812">Transmembrane</keyword>
<evidence type="ECO:0000256" key="11">
    <source>
        <dbReference type="RuleBase" id="RU362031"/>
    </source>
</evidence>
<evidence type="ECO:0000256" key="5">
    <source>
        <dbReference type="ARBA" id="ARBA00022692"/>
    </source>
</evidence>
<dbReference type="InterPro" id="IPR041489">
    <property type="entry name" value="PDZ_6"/>
</dbReference>
<comment type="subcellular location">
    <subcellularLocation>
        <location evidence="2">Membrane</location>
        <topology evidence="2">Multi-pass membrane protein</topology>
    </subcellularLocation>
</comment>
<dbReference type="EC" id="3.4.24.-" evidence="11"/>
<evidence type="ECO:0000256" key="9">
    <source>
        <dbReference type="ARBA" id="ARBA00023049"/>
    </source>
</evidence>
<dbReference type="InterPro" id="IPR008915">
    <property type="entry name" value="Peptidase_M50"/>
</dbReference>
<dbReference type="HOGENOM" id="CLU_025778_0_0_12"/>
<dbReference type="KEGG" id="sfc:Spiaf_1991"/>
<feature type="domain" description="Peptidase M50" evidence="12">
    <location>
        <begin position="9"/>
        <end position="432"/>
    </location>
</feature>
<gene>
    <name evidence="14" type="ordered locus">Spiaf_1991</name>
</gene>
<dbReference type="STRING" id="889378.Spiaf_1991"/>
<dbReference type="GO" id="GO:0016020">
    <property type="term" value="C:membrane"/>
    <property type="evidence" value="ECO:0007669"/>
    <property type="project" value="UniProtKB-SubCell"/>
</dbReference>
<dbReference type="eggNOG" id="COG0750">
    <property type="taxonomic scope" value="Bacteria"/>
</dbReference>
<evidence type="ECO:0000313" key="15">
    <source>
        <dbReference type="Proteomes" id="UP000007383"/>
    </source>
</evidence>
<evidence type="ECO:0000256" key="7">
    <source>
        <dbReference type="ARBA" id="ARBA00022833"/>
    </source>
</evidence>
<sequence>MLLNILLGLIGLGFLVVIHEWGHFIAARLCGVQVEAFSVGWGPVLYQREYRGTAYRISAIPLGGYCKMKGAESLQQAIDQKAASVPQETGSFYAASWWQRILILAAGPAVNVLAAILFFFVVYAVGYSYETFPNRVVVADTDTPAAAAGLETGDYILKIQDKAAATFDDIRREIGGNAGRQLRIEYQRNGSRATTTVAPEMVPESGMGRIGIFPFIEPVISDSGLSDYWHSTGLQPGDRLQALNSIEIEHAVAFEQGLRQLTADDLPISLQVERRTGNLEVIISTLPDDPQQLVLPWQTITAESPRAGPIGLAGLAIGETWDTLVLAGRSLRILFSGVEVTQAVSGPVQITHMVGEVATASFASGMQTGIVAVLQFLGLISIILAFMNLLPIPALDGGQIVLAIAGRISPKPLSPRFIARYQNIGALMVLLLIAFAVTSDILFLFQG</sequence>
<name>H9UKJ8_SPIAZ</name>
<dbReference type="InterPro" id="IPR004387">
    <property type="entry name" value="Pept_M50_Zn"/>
</dbReference>
<evidence type="ECO:0000256" key="1">
    <source>
        <dbReference type="ARBA" id="ARBA00001947"/>
    </source>
</evidence>
<dbReference type="NCBIfam" id="TIGR00054">
    <property type="entry name" value="RIP metalloprotease RseP"/>
    <property type="match status" value="1"/>
</dbReference>
<dbReference type="AlphaFoldDB" id="H9UKJ8"/>
<keyword evidence="9 11" id="KW-0482">Metalloprotease</keyword>
<evidence type="ECO:0000256" key="10">
    <source>
        <dbReference type="ARBA" id="ARBA00023136"/>
    </source>
</evidence>
<dbReference type="OrthoDB" id="9782003at2"/>
<dbReference type="InterPro" id="IPR036034">
    <property type="entry name" value="PDZ_sf"/>
</dbReference>
<feature type="transmembrane region" description="Helical" evidence="11">
    <location>
        <begin position="424"/>
        <end position="445"/>
    </location>
</feature>
<evidence type="ECO:0000256" key="6">
    <source>
        <dbReference type="ARBA" id="ARBA00022801"/>
    </source>
</evidence>
<dbReference type="PATRIC" id="fig|889378.3.peg.1977"/>
<evidence type="ECO:0000256" key="8">
    <source>
        <dbReference type="ARBA" id="ARBA00022989"/>
    </source>
</evidence>
<keyword evidence="10 11" id="KW-0472">Membrane</keyword>
<dbReference type="SUPFAM" id="SSF50156">
    <property type="entry name" value="PDZ domain-like"/>
    <property type="match status" value="1"/>
</dbReference>
<evidence type="ECO:0000259" key="13">
    <source>
        <dbReference type="Pfam" id="PF17820"/>
    </source>
</evidence>
<dbReference type="EMBL" id="CP003282">
    <property type="protein sequence ID" value="AFG38041.1"/>
    <property type="molecule type" value="Genomic_DNA"/>
</dbReference>
<dbReference type="GO" id="GO:0046872">
    <property type="term" value="F:metal ion binding"/>
    <property type="evidence" value="ECO:0007669"/>
    <property type="project" value="UniProtKB-KW"/>
</dbReference>
<feature type="transmembrane region" description="Helical" evidence="11">
    <location>
        <begin position="101"/>
        <end position="125"/>
    </location>
</feature>
<keyword evidence="15" id="KW-1185">Reference proteome</keyword>
<dbReference type="Proteomes" id="UP000007383">
    <property type="component" value="Chromosome"/>
</dbReference>
<dbReference type="CDD" id="cd06163">
    <property type="entry name" value="S2P-M50_PDZ_RseP-like"/>
    <property type="match status" value="1"/>
</dbReference>
<evidence type="ECO:0000259" key="12">
    <source>
        <dbReference type="Pfam" id="PF02163"/>
    </source>
</evidence>
<keyword evidence="6 11" id="KW-0378">Hydrolase</keyword>
<dbReference type="Gene3D" id="2.30.42.10">
    <property type="match status" value="1"/>
</dbReference>
<keyword evidence="7 11" id="KW-0862">Zinc</keyword>
<comment type="similarity">
    <text evidence="3 11">Belongs to the peptidase M50B family.</text>
</comment>
<organism evidence="14 15">
    <name type="scientific">Spirochaeta africana (strain ATCC 700263 / DSM 8902 / Z-7692)</name>
    <dbReference type="NCBI Taxonomy" id="889378"/>
    <lineage>
        <taxon>Bacteria</taxon>
        <taxon>Pseudomonadati</taxon>
        <taxon>Spirochaetota</taxon>
        <taxon>Spirochaetia</taxon>
        <taxon>Spirochaetales</taxon>
        <taxon>Spirochaetaceae</taxon>
        <taxon>Spirochaeta</taxon>
    </lineage>
</organism>
<evidence type="ECO:0000256" key="3">
    <source>
        <dbReference type="ARBA" id="ARBA00007931"/>
    </source>
</evidence>
<keyword evidence="4 14" id="KW-0645">Protease</keyword>
<dbReference type="PANTHER" id="PTHR42837:SF2">
    <property type="entry name" value="MEMBRANE METALLOPROTEASE ARASP2, CHLOROPLASTIC-RELATED"/>
    <property type="match status" value="1"/>
</dbReference>
<dbReference type="PANTHER" id="PTHR42837">
    <property type="entry name" value="REGULATOR OF SIGMA-E PROTEASE RSEP"/>
    <property type="match status" value="1"/>
</dbReference>
<evidence type="ECO:0000313" key="14">
    <source>
        <dbReference type="EMBL" id="AFG38041.1"/>
    </source>
</evidence>
<feature type="domain" description="PDZ" evidence="13">
    <location>
        <begin position="136"/>
        <end position="188"/>
    </location>
</feature>
<dbReference type="GO" id="GO:0004222">
    <property type="term" value="F:metalloendopeptidase activity"/>
    <property type="evidence" value="ECO:0007669"/>
    <property type="project" value="InterPro"/>
</dbReference>
<dbReference type="Pfam" id="PF17820">
    <property type="entry name" value="PDZ_6"/>
    <property type="match status" value="1"/>
</dbReference>
<keyword evidence="8 11" id="KW-1133">Transmembrane helix</keyword>
<proteinExistence type="inferred from homology"/>